<comment type="caution">
    <text evidence="1">The sequence shown here is derived from an EMBL/GenBank/DDBJ whole genome shotgun (WGS) entry which is preliminary data.</text>
</comment>
<accession>A0ABQ9IDV9</accession>
<name>A0ABQ9IDV9_9NEOP</name>
<dbReference type="Proteomes" id="UP001159363">
    <property type="component" value="Chromosome 2"/>
</dbReference>
<dbReference type="EMBL" id="JARBHB010000002">
    <property type="protein sequence ID" value="KAJ8894083.1"/>
    <property type="molecule type" value="Genomic_DNA"/>
</dbReference>
<protein>
    <submittedName>
        <fullName evidence="1">Uncharacterized protein</fullName>
    </submittedName>
</protein>
<proteinExistence type="predicted"/>
<reference evidence="1 2" key="1">
    <citation type="submission" date="2023-02" db="EMBL/GenBank/DDBJ databases">
        <title>LHISI_Scaffold_Assembly.</title>
        <authorList>
            <person name="Stuart O.P."/>
            <person name="Cleave R."/>
            <person name="Magrath M.J.L."/>
            <person name="Mikheyev A.S."/>
        </authorList>
    </citation>
    <scope>NUCLEOTIDE SEQUENCE [LARGE SCALE GENOMIC DNA]</scope>
    <source>
        <strain evidence="1">Daus_M_001</strain>
        <tissue evidence="1">Leg muscle</tissue>
    </source>
</reference>
<gene>
    <name evidence="1" type="ORF">PR048_006693</name>
</gene>
<keyword evidence="2" id="KW-1185">Reference proteome</keyword>
<evidence type="ECO:0000313" key="1">
    <source>
        <dbReference type="EMBL" id="KAJ8894083.1"/>
    </source>
</evidence>
<evidence type="ECO:0000313" key="2">
    <source>
        <dbReference type="Proteomes" id="UP001159363"/>
    </source>
</evidence>
<sequence>MNITVCPLGATRHTVWIDLMFTSKPKLILTHGQTAVPGISFHDHIFISYKLRAPKFKPKIITYRDFKDIDTAKLNSDAALMPWHEINVINTLDQKISRFSQMIEDLYNRTVPLKSTCSLMRKRDNAYSRYKRDIRTNVPAADSFEQYRMLRNKCTQLVRRAKMLYSLDSFGSFRTSGDFWKRLRNLRIGKCKTNISSPLNISPEDFNRYFVQSSCCKQVVGDRTNHY</sequence>
<organism evidence="1 2">
    <name type="scientific">Dryococelus australis</name>
    <dbReference type="NCBI Taxonomy" id="614101"/>
    <lineage>
        <taxon>Eukaryota</taxon>
        <taxon>Metazoa</taxon>
        <taxon>Ecdysozoa</taxon>
        <taxon>Arthropoda</taxon>
        <taxon>Hexapoda</taxon>
        <taxon>Insecta</taxon>
        <taxon>Pterygota</taxon>
        <taxon>Neoptera</taxon>
        <taxon>Polyneoptera</taxon>
        <taxon>Phasmatodea</taxon>
        <taxon>Verophasmatodea</taxon>
        <taxon>Anareolatae</taxon>
        <taxon>Phasmatidae</taxon>
        <taxon>Eurycanthinae</taxon>
        <taxon>Dryococelus</taxon>
    </lineage>
</organism>